<dbReference type="Proteomes" id="UP000527355">
    <property type="component" value="Unassembled WGS sequence"/>
</dbReference>
<reference evidence="1 2" key="1">
    <citation type="journal article" date="2020" name="Nature">
        <title>Six reference-quality genomes reveal evolution of bat adaptations.</title>
        <authorList>
            <person name="Jebb D."/>
            <person name="Huang Z."/>
            <person name="Pippel M."/>
            <person name="Hughes G.M."/>
            <person name="Lavrichenko K."/>
            <person name="Devanna P."/>
            <person name="Winkler S."/>
            <person name="Jermiin L.S."/>
            <person name="Skirmuntt E.C."/>
            <person name="Katzourakis A."/>
            <person name="Burkitt-Gray L."/>
            <person name="Ray D.A."/>
            <person name="Sullivan K.A.M."/>
            <person name="Roscito J.G."/>
            <person name="Kirilenko B.M."/>
            <person name="Davalos L.M."/>
            <person name="Corthals A.P."/>
            <person name="Power M.L."/>
            <person name="Jones G."/>
            <person name="Ransome R.D."/>
            <person name="Dechmann D.K.N."/>
            <person name="Locatelli A.G."/>
            <person name="Puechmaille S.J."/>
            <person name="Fedrigo O."/>
            <person name="Jarvis E.D."/>
            <person name="Hiller M."/>
            <person name="Vernes S.C."/>
            <person name="Myers E.W."/>
            <person name="Teeling E.C."/>
        </authorList>
    </citation>
    <scope>NUCLEOTIDE SEQUENCE [LARGE SCALE GENOMIC DNA]</scope>
    <source>
        <strain evidence="1">MMyoMyo1</strain>
        <tissue evidence="1">Flight muscle</tissue>
    </source>
</reference>
<proteinExistence type="predicted"/>
<evidence type="ECO:0000313" key="1">
    <source>
        <dbReference type="EMBL" id="KAF6355318.1"/>
    </source>
</evidence>
<gene>
    <name evidence="1" type="ORF">mMyoMyo1_011488</name>
</gene>
<dbReference type="EMBL" id="JABWUV010000005">
    <property type="protein sequence ID" value="KAF6355318.1"/>
    <property type="molecule type" value="Genomic_DNA"/>
</dbReference>
<sequence>MRLTPHLIREVPPTWVTQTDTLQKAVPRVPPRHRPCVLALPLLHVTLVALGSLMIQSLVPLVALDFSDEYGVERSRRTLGIRVQQPQLETPGQACVWPSSRSAVLSPSCGVCPLVLTTALTFPQKPLVFLTHFF</sequence>
<keyword evidence="2" id="KW-1185">Reference proteome</keyword>
<accession>A0A7J7Y0L0</accession>
<dbReference type="AlphaFoldDB" id="A0A7J7Y0L0"/>
<evidence type="ECO:0000313" key="2">
    <source>
        <dbReference type="Proteomes" id="UP000527355"/>
    </source>
</evidence>
<protein>
    <submittedName>
        <fullName evidence="1">Uncharacterized protein</fullName>
    </submittedName>
</protein>
<organism evidence="1 2">
    <name type="scientific">Myotis myotis</name>
    <name type="common">Greater mouse-eared bat</name>
    <name type="synonym">Vespertilio myotis</name>
    <dbReference type="NCBI Taxonomy" id="51298"/>
    <lineage>
        <taxon>Eukaryota</taxon>
        <taxon>Metazoa</taxon>
        <taxon>Chordata</taxon>
        <taxon>Craniata</taxon>
        <taxon>Vertebrata</taxon>
        <taxon>Euteleostomi</taxon>
        <taxon>Mammalia</taxon>
        <taxon>Eutheria</taxon>
        <taxon>Laurasiatheria</taxon>
        <taxon>Chiroptera</taxon>
        <taxon>Yangochiroptera</taxon>
        <taxon>Vespertilionidae</taxon>
        <taxon>Myotis</taxon>
    </lineage>
</organism>
<name>A0A7J7Y0L0_MYOMY</name>
<comment type="caution">
    <text evidence="1">The sequence shown here is derived from an EMBL/GenBank/DDBJ whole genome shotgun (WGS) entry which is preliminary data.</text>
</comment>